<reference evidence="1 2" key="2">
    <citation type="submission" date="2009-02" db="EMBL/GenBank/DDBJ databases">
        <title>Draft genome sequence of Clostridium methylpentosum (DSM 5476).</title>
        <authorList>
            <person name="Sudarsanam P."/>
            <person name="Ley R."/>
            <person name="Guruge J."/>
            <person name="Turnbaugh P.J."/>
            <person name="Mahowald M."/>
            <person name="Liep D."/>
            <person name="Gordon J."/>
        </authorList>
    </citation>
    <scope>NUCLEOTIDE SEQUENCE [LARGE SCALE GENOMIC DNA]</scope>
    <source>
        <strain evidence="1 2">DSM 5476</strain>
    </source>
</reference>
<name>C0EFJ6_9FIRM</name>
<dbReference type="AlphaFoldDB" id="C0EFJ6"/>
<sequence>MTIKATAAMMSSVLSGVNAIISKKTPIPIAQMHGFRRLQFLLLIPIAPCLPVSSLLYVPGPDLVNTRLFIGQAE</sequence>
<dbReference type="EMBL" id="ACEC01000092">
    <property type="protein sequence ID" value="EEG29757.1"/>
    <property type="molecule type" value="Genomic_DNA"/>
</dbReference>
<gene>
    <name evidence="1" type="ORF">CLOSTMETH_02638</name>
</gene>
<dbReference type="HOGENOM" id="CLU_2681199_0_0_9"/>
<reference evidence="1 2" key="1">
    <citation type="submission" date="2009-01" db="EMBL/GenBank/DDBJ databases">
        <authorList>
            <person name="Fulton L."/>
            <person name="Clifton S."/>
            <person name="Fulton B."/>
            <person name="Xu J."/>
            <person name="Minx P."/>
            <person name="Pepin K.H."/>
            <person name="Johnson M."/>
            <person name="Bhonagiri V."/>
            <person name="Nash W.E."/>
            <person name="Mardis E.R."/>
            <person name="Wilson R.K."/>
        </authorList>
    </citation>
    <scope>NUCLEOTIDE SEQUENCE [LARGE SCALE GENOMIC DNA]</scope>
    <source>
        <strain evidence="1 2">DSM 5476</strain>
    </source>
</reference>
<dbReference type="STRING" id="537013.CLOSTMETH_02638"/>
<evidence type="ECO:0000313" key="1">
    <source>
        <dbReference type="EMBL" id="EEG29757.1"/>
    </source>
</evidence>
<evidence type="ECO:0000313" key="2">
    <source>
        <dbReference type="Proteomes" id="UP000003340"/>
    </source>
</evidence>
<organism evidence="1 2">
    <name type="scientific">[Clostridium] methylpentosum DSM 5476</name>
    <dbReference type="NCBI Taxonomy" id="537013"/>
    <lineage>
        <taxon>Bacteria</taxon>
        <taxon>Bacillati</taxon>
        <taxon>Bacillota</taxon>
        <taxon>Clostridia</taxon>
        <taxon>Eubacteriales</taxon>
        <taxon>Oscillospiraceae</taxon>
        <taxon>Oscillospiraceae incertae sedis</taxon>
    </lineage>
</organism>
<proteinExistence type="predicted"/>
<comment type="caution">
    <text evidence="1">The sequence shown here is derived from an EMBL/GenBank/DDBJ whole genome shotgun (WGS) entry which is preliminary data.</text>
</comment>
<protein>
    <submittedName>
        <fullName evidence="1">Uncharacterized protein</fullName>
    </submittedName>
</protein>
<accession>C0EFJ6</accession>
<dbReference type="Proteomes" id="UP000003340">
    <property type="component" value="Unassembled WGS sequence"/>
</dbReference>
<keyword evidence="2" id="KW-1185">Reference proteome</keyword>